<feature type="compositionally biased region" description="Acidic residues" evidence="6">
    <location>
        <begin position="35"/>
        <end position="49"/>
    </location>
</feature>
<dbReference type="PANTHER" id="PTHR14428">
    <property type="entry name" value="NUCLEOLAR COMPLEX PROTEIN 3"/>
    <property type="match status" value="1"/>
</dbReference>
<feature type="domain" description="Nucleolar complex-associated protein 3 N-terminal" evidence="8">
    <location>
        <begin position="154"/>
        <end position="244"/>
    </location>
</feature>
<comment type="subcellular location">
    <subcellularLocation>
        <location evidence="1 5">Nucleus</location>
        <location evidence="1 5">Nucleolus</location>
    </subcellularLocation>
</comment>
<evidence type="ECO:0000256" key="2">
    <source>
        <dbReference type="ARBA" id="ARBA00007797"/>
    </source>
</evidence>
<dbReference type="InterPro" id="IPR005612">
    <property type="entry name" value="CCAAT-binding_factor"/>
</dbReference>
<dbReference type="InterPro" id="IPR011501">
    <property type="entry name" value="Noc3_N"/>
</dbReference>
<dbReference type="EMBL" id="BDGI01000001">
    <property type="protein sequence ID" value="GAV26562.1"/>
    <property type="molecule type" value="Genomic_DNA"/>
</dbReference>
<feature type="region of interest" description="Disordered" evidence="6">
    <location>
        <begin position="372"/>
        <end position="391"/>
    </location>
</feature>
<accession>A0A1Q2YAK8</accession>
<dbReference type="PANTHER" id="PTHR14428:SF5">
    <property type="entry name" value="NUCLEOLAR COMPLEX PROTEIN 3 HOMOLOG"/>
    <property type="match status" value="1"/>
</dbReference>
<comment type="function">
    <text evidence="5">Required for synthesis of 60S ribosomal subunits and the transport of pre-ribosomes from the nucleoplasm to the cytoplasm.</text>
</comment>
<reference evidence="9 10" key="1">
    <citation type="submission" date="2016-08" db="EMBL/GenBank/DDBJ databases">
        <title>Whole genome shotgun sequence of Pichia membranifaciens KS47-1.</title>
        <authorList>
            <person name="Konishi M."/>
            <person name="Ishida M."/>
            <person name="Arakawa T."/>
            <person name="Kato Y."/>
            <person name="Horiuchi J."/>
        </authorList>
    </citation>
    <scope>NUCLEOTIDE SEQUENCE [LARGE SCALE GENOMIC DNA]</scope>
    <source>
        <strain evidence="9 10">KS47-1</strain>
    </source>
</reference>
<evidence type="ECO:0000256" key="6">
    <source>
        <dbReference type="SAM" id="MobiDB-lite"/>
    </source>
</evidence>
<comment type="caution">
    <text evidence="9">The sequence shown here is derived from an EMBL/GenBank/DDBJ whole genome shotgun (WGS) entry which is preliminary data.</text>
</comment>
<dbReference type="GO" id="GO:0005730">
    <property type="term" value="C:nucleolus"/>
    <property type="evidence" value="ECO:0007669"/>
    <property type="project" value="UniProtKB-SubCell"/>
</dbReference>
<comment type="similarity">
    <text evidence="2 5">Belongs to the CBF/MAK21 family.</text>
</comment>
<keyword evidence="4" id="KW-0539">Nucleus</keyword>
<feature type="compositionally biased region" description="Basic residues" evidence="6">
    <location>
        <begin position="382"/>
        <end position="391"/>
    </location>
</feature>
<dbReference type="AlphaFoldDB" id="A0A1Q2YAK8"/>
<keyword evidence="3" id="KW-0175">Coiled coil</keyword>
<feature type="compositionally biased region" description="Acidic residues" evidence="6">
    <location>
        <begin position="129"/>
        <end position="140"/>
    </location>
</feature>
<evidence type="ECO:0000259" key="8">
    <source>
        <dbReference type="Pfam" id="PF07540"/>
    </source>
</evidence>
<evidence type="ECO:0000256" key="3">
    <source>
        <dbReference type="ARBA" id="ARBA00023054"/>
    </source>
</evidence>
<sequence>MGKRKLKRSSEIRNNKRRKEEDAKLQSSVFSKVENDDEIENVEVDDGNDDADRKLEGEYEEYETRPRKFNDPDANTEEGLPIRTADGTFHRRIIQKEIPKEEEASEEDSEVSSSESESKEAEKKKVSGTDEELFDEENDESYNGLTQEEKVIKTKEDIAEMAQLLIENPEENILQLSRLRRMSNSKNSFTAKLAILAMVPVFKSISPSYHIRPLSESEKKEKVSREVAKLRLFEQHLVINYKHYIDLLARKAAKFSTQPKVTSTDAELGIITTNAACELATSLRFFNYRKDLFKIITRRVMKKPQNEFELKAYKKCISTLDSLLIEDASHGDISLDLVILLSKSMRRRDFNVDESVLNVFLSLTILNDYSPNSNEHDDQPKMKKKDRVHLSKKERKQLKERKLIDAEMRTAEQAITAEQREKNQAQILKMLLTFYLEILKARPAKLMAAVLESLSKFGSLVNVDLMGDFLQVLREVTEEILQNKDLNSSEVRQVLLCIITSFSLVANLPTKKVVVDLNKFVDYLYSLIPNLALDMNVEFSHKTLRLVDPLATTDLNLKPSVNVSTKAELLLRCLNAIFFNSKSGSSKRALAFTKRLYLASLHLPEKSTIALLKFMEKLIARYDEIKTLYSTEDRVQNGVYHPEVDETERANTEVAVLWENVLLDKHYSNNVAMGARHLLKNAK</sequence>
<dbReference type="Pfam" id="PF07540">
    <property type="entry name" value="NOC3p"/>
    <property type="match status" value="1"/>
</dbReference>
<evidence type="ECO:0000256" key="1">
    <source>
        <dbReference type="ARBA" id="ARBA00004604"/>
    </source>
</evidence>
<feature type="compositionally biased region" description="Basic and acidic residues" evidence="6">
    <location>
        <begin position="50"/>
        <end position="71"/>
    </location>
</feature>
<dbReference type="Pfam" id="PF03914">
    <property type="entry name" value="CBF"/>
    <property type="match status" value="1"/>
</dbReference>
<organism evidence="9 10">
    <name type="scientific">Pichia membranifaciens</name>
    <dbReference type="NCBI Taxonomy" id="4926"/>
    <lineage>
        <taxon>Eukaryota</taxon>
        <taxon>Fungi</taxon>
        <taxon>Dikarya</taxon>
        <taxon>Ascomycota</taxon>
        <taxon>Saccharomycotina</taxon>
        <taxon>Pichiomycetes</taxon>
        <taxon>Pichiales</taxon>
        <taxon>Pichiaceae</taxon>
        <taxon>Pichia</taxon>
    </lineage>
</organism>
<dbReference type="GO" id="GO:0003682">
    <property type="term" value="F:chromatin binding"/>
    <property type="evidence" value="ECO:0007669"/>
    <property type="project" value="TreeGrafter"/>
</dbReference>
<evidence type="ECO:0000259" key="7">
    <source>
        <dbReference type="Pfam" id="PF03914"/>
    </source>
</evidence>
<proteinExistence type="inferred from homology"/>
<keyword evidence="10" id="KW-1185">Reference proteome</keyword>
<gene>
    <name evidence="9" type="ORF">PMKS-000016</name>
</gene>
<dbReference type="PIRSF" id="PIRSF028977">
    <property type="entry name" value="Nucleolar_complex_p3"/>
    <property type="match status" value="1"/>
</dbReference>
<name>A0A1Q2YAK8_9ASCO</name>
<feature type="compositionally biased region" description="Basic and acidic residues" evidence="6">
    <location>
        <begin position="8"/>
        <end position="24"/>
    </location>
</feature>
<feature type="compositionally biased region" description="Basic and acidic residues" evidence="6">
    <location>
        <begin position="116"/>
        <end position="128"/>
    </location>
</feature>
<keyword evidence="5" id="KW-0690">Ribosome biogenesis</keyword>
<dbReference type="OrthoDB" id="10263597at2759"/>
<feature type="region of interest" description="Disordered" evidence="6">
    <location>
        <begin position="1"/>
        <end position="148"/>
    </location>
</feature>
<dbReference type="GO" id="GO:0042254">
    <property type="term" value="P:ribosome biogenesis"/>
    <property type="evidence" value="ECO:0007669"/>
    <property type="project" value="UniProtKB-KW"/>
</dbReference>
<evidence type="ECO:0000313" key="10">
    <source>
        <dbReference type="Proteomes" id="UP000186136"/>
    </source>
</evidence>
<evidence type="ECO:0000313" key="9">
    <source>
        <dbReference type="EMBL" id="GAV26562.1"/>
    </source>
</evidence>
<feature type="domain" description="CCAAT-binding factor" evidence="7">
    <location>
        <begin position="495"/>
        <end position="674"/>
    </location>
</feature>
<dbReference type="GO" id="GO:0006270">
    <property type="term" value="P:DNA replication initiation"/>
    <property type="evidence" value="ECO:0007669"/>
    <property type="project" value="TreeGrafter"/>
</dbReference>
<dbReference type="Proteomes" id="UP000186136">
    <property type="component" value="Unassembled WGS sequence"/>
</dbReference>
<protein>
    <recommendedName>
        <fullName evidence="5">Nucleolar complex-associated protein 3</fullName>
    </recommendedName>
</protein>
<evidence type="ECO:0000256" key="5">
    <source>
        <dbReference type="PIRNR" id="PIRNR028977"/>
    </source>
</evidence>
<dbReference type="InterPro" id="IPR016903">
    <property type="entry name" value="Nucleolar_cplx-assoc_3"/>
</dbReference>
<evidence type="ECO:0000256" key="4">
    <source>
        <dbReference type="ARBA" id="ARBA00023242"/>
    </source>
</evidence>